<organism evidence="2">
    <name type="scientific">Oxytricha trifallax</name>
    <dbReference type="NCBI Taxonomy" id="1172189"/>
    <lineage>
        <taxon>Eukaryota</taxon>
        <taxon>Sar</taxon>
        <taxon>Alveolata</taxon>
        <taxon>Ciliophora</taxon>
        <taxon>Intramacronucleata</taxon>
        <taxon>Spirotrichea</taxon>
        <taxon>Stichotrichia</taxon>
        <taxon>Sporadotrichida</taxon>
        <taxon>Oxytrichidae</taxon>
        <taxon>Oxytrichinae</taxon>
        <taxon>Oxytricha</taxon>
    </lineage>
</organism>
<evidence type="ECO:0000256" key="1">
    <source>
        <dbReference type="SAM" id="Phobius"/>
    </source>
</evidence>
<feature type="transmembrane region" description="Helical" evidence="1">
    <location>
        <begin position="99"/>
        <end position="116"/>
    </location>
</feature>
<keyword evidence="1" id="KW-1133">Transmembrane helix</keyword>
<reference evidence="2" key="1">
    <citation type="journal article" date="2012" name="Genome Biol. Evol.">
        <title>The Oxytricha trifallax Mitochondrial Genome.</title>
        <authorList>
            <person name="Swart E.C."/>
            <person name="Nowacki M."/>
            <person name="Shum J."/>
            <person name="Stiles H."/>
            <person name="Higgins B.P."/>
            <person name="Doak T.G."/>
            <person name="Schotanus K."/>
            <person name="Magrini V.J."/>
            <person name="Minx P."/>
            <person name="Mardis E.R."/>
            <person name="Landweber L.F."/>
        </authorList>
    </citation>
    <scope>NUCLEOTIDE SEQUENCE</scope>
</reference>
<proteinExistence type="predicted"/>
<feature type="transmembrane region" description="Helical" evidence="1">
    <location>
        <begin position="6"/>
        <end position="22"/>
    </location>
</feature>
<name>G9HRJ7_9SPIT</name>
<evidence type="ECO:0000313" key="2">
    <source>
        <dbReference type="EMBL" id="AEV66708.1"/>
    </source>
</evidence>
<protein>
    <submittedName>
        <fullName evidence="2">Uncharacterized protein</fullName>
    </submittedName>
</protein>
<accession>G9HRJ7</accession>
<dbReference type="AlphaFoldDB" id="G9HRJ7"/>
<dbReference type="EMBL" id="JN383843">
    <property type="protein sequence ID" value="AEV66708.1"/>
    <property type="molecule type" value="Genomic_DNA"/>
</dbReference>
<sequence length="132" mass="15877">MFLALLLEYAASLAFFLINLISRHLTIKNKNFIHIDFINSHIDKNLSVYKIVVKTFWFYKISTYVQTKNFNAIYFTFFYYGFKVFNKEFNVFKQKQKKFCSLIFSLVFWLNALKNYNSYGLGELKNFIYISV</sequence>
<keyword evidence="2" id="KW-0496">Mitochondrion</keyword>
<gene>
    <name evidence="2" type="primary">orf596</name>
</gene>
<keyword evidence="1" id="KW-0472">Membrane</keyword>
<geneLocation type="mitochondrion" evidence="2"/>
<keyword evidence="1" id="KW-0812">Transmembrane</keyword>